<protein>
    <submittedName>
        <fullName evidence="5">Ferredoxin-type protein NapG</fullName>
    </submittedName>
</protein>
<dbReference type="PROSITE" id="PS00198">
    <property type="entry name" value="4FE4S_FER_1"/>
    <property type="match status" value="1"/>
</dbReference>
<dbReference type="AlphaFoldDB" id="A0A1T4R057"/>
<dbReference type="GO" id="GO:0051536">
    <property type="term" value="F:iron-sulfur cluster binding"/>
    <property type="evidence" value="ECO:0007669"/>
    <property type="project" value="UniProtKB-KW"/>
</dbReference>
<dbReference type="OrthoDB" id="9815745at2"/>
<keyword evidence="6" id="KW-1185">Reference proteome</keyword>
<evidence type="ECO:0000256" key="3">
    <source>
        <dbReference type="ARBA" id="ARBA00023014"/>
    </source>
</evidence>
<dbReference type="InterPro" id="IPR017896">
    <property type="entry name" value="4Fe4S_Fe-S-bd"/>
</dbReference>
<feature type="domain" description="4Fe-4S ferredoxin-type" evidence="4">
    <location>
        <begin position="78"/>
        <end position="108"/>
    </location>
</feature>
<proteinExistence type="predicted"/>
<accession>A0A1T4R057</accession>
<dbReference type="RefSeq" id="WP_159071805.1">
    <property type="nucleotide sequence ID" value="NZ_FUXM01000023.1"/>
</dbReference>
<sequence>MINRRQFFSSLGLKTLDWARQALVQLLSQEDLWLRPPGALPEEAFLLACTRCGQCVNACPRGCLSQLGPEAGTAVGTPILAFIAGKACNLCGQCAASCQNGALASNQVGKTLIARLDAERCLAWQGAMCRVCYESCPKLGKALILTDFQYPTVIQEECDGCGCCQLACIQSDPAIAIRRREDGQQ</sequence>
<evidence type="ECO:0000313" key="5">
    <source>
        <dbReference type="EMBL" id="SKA09266.1"/>
    </source>
</evidence>
<dbReference type="InterPro" id="IPR017900">
    <property type="entry name" value="4Fe4S_Fe_S_CS"/>
</dbReference>
<keyword evidence="1" id="KW-0479">Metal-binding</keyword>
<gene>
    <name evidence="5" type="ORF">SAMN02745885_01873</name>
</gene>
<evidence type="ECO:0000313" key="6">
    <source>
        <dbReference type="Proteomes" id="UP000189933"/>
    </source>
</evidence>
<feature type="domain" description="4Fe-4S ferredoxin-type" evidence="4">
    <location>
        <begin position="149"/>
        <end position="180"/>
    </location>
</feature>
<evidence type="ECO:0000259" key="4">
    <source>
        <dbReference type="PROSITE" id="PS51379"/>
    </source>
</evidence>
<keyword evidence="2" id="KW-0408">Iron</keyword>
<dbReference type="GO" id="GO:0046872">
    <property type="term" value="F:metal ion binding"/>
    <property type="evidence" value="ECO:0007669"/>
    <property type="project" value="UniProtKB-KW"/>
</dbReference>
<dbReference type="Proteomes" id="UP000189933">
    <property type="component" value="Unassembled WGS sequence"/>
</dbReference>
<organism evidence="5 6">
    <name type="scientific">Carboxydocella sporoproducens DSM 16521</name>
    <dbReference type="NCBI Taxonomy" id="1121270"/>
    <lineage>
        <taxon>Bacteria</taxon>
        <taxon>Bacillati</taxon>
        <taxon>Bacillota</taxon>
        <taxon>Clostridia</taxon>
        <taxon>Eubacteriales</taxon>
        <taxon>Clostridiales Family XVI. Incertae Sedis</taxon>
        <taxon>Carboxydocella</taxon>
    </lineage>
</organism>
<dbReference type="Pfam" id="PF00037">
    <property type="entry name" value="Fer4"/>
    <property type="match status" value="1"/>
</dbReference>
<keyword evidence="3" id="KW-0411">Iron-sulfur</keyword>
<dbReference type="Gene3D" id="3.30.70.20">
    <property type="match status" value="2"/>
</dbReference>
<feature type="domain" description="4Fe-4S ferredoxin-type" evidence="4">
    <location>
        <begin position="40"/>
        <end position="70"/>
    </location>
</feature>
<dbReference type="SUPFAM" id="SSF54862">
    <property type="entry name" value="4Fe-4S ferredoxins"/>
    <property type="match status" value="1"/>
</dbReference>
<reference evidence="6" key="1">
    <citation type="submission" date="2017-02" db="EMBL/GenBank/DDBJ databases">
        <authorList>
            <person name="Varghese N."/>
            <person name="Submissions S."/>
        </authorList>
    </citation>
    <scope>NUCLEOTIDE SEQUENCE [LARGE SCALE GENOMIC DNA]</scope>
    <source>
        <strain evidence="6">DSM 16521</strain>
    </source>
</reference>
<name>A0A1T4R057_9FIRM</name>
<evidence type="ECO:0000256" key="2">
    <source>
        <dbReference type="ARBA" id="ARBA00023004"/>
    </source>
</evidence>
<evidence type="ECO:0000256" key="1">
    <source>
        <dbReference type="ARBA" id="ARBA00022723"/>
    </source>
</evidence>
<dbReference type="PROSITE" id="PS51379">
    <property type="entry name" value="4FE4S_FER_2"/>
    <property type="match status" value="3"/>
</dbReference>
<dbReference type="EMBL" id="FUXM01000023">
    <property type="protein sequence ID" value="SKA09266.1"/>
    <property type="molecule type" value="Genomic_DNA"/>
</dbReference>